<organism evidence="1 2">
    <name type="scientific">Mycobacterium phage Che12</name>
    <dbReference type="NCBI Taxonomy" id="2911435"/>
    <lineage>
        <taxon>Viruses</taxon>
        <taxon>Duplodnaviria</taxon>
        <taxon>Heunggongvirae</taxon>
        <taxon>Uroviricota</taxon>
        <taxon>Caudoviricetes</taxon>
        <taxon>Fromanvirus</taxon>
        <taxon>Fromanvirus Che12</taxon>
    </lineage>
</organism>
<evidence type="ECO:0000313" key="1">
    <source>
        <dbReference type="EMBL" id="ABE67400.1"/>
    </source>
</evidence>
<proteinExistence type="predicted"/>
<dbReference type="Proteomes" id="UP000002541">
    <property type="component" value="Segment"/>
</dbReference>
<evidence type="ECO:0000313" key="2">
    <source>
        <dbReference type="Proteomes" id="UP000002541"/>
    </source>
</evidence>
<dbReference type="EMBL" id="DQ398043">
    <property type="protein sequence ID" value="ABE67400.1"/>
    <property type="molecule type" value="Genomic_DNA"/>
</dbReference>
<dbReference type="OrthoDB" id="37026at10239"/>
<sequence length="75" mass="8503">MMTLEEEALEVLRLERKWMDFEGDDEDDESLRYDFIEAASQLAQRVAGVKYEYDQSAGEVLLVPNNQEGAASTVS</sequence>
<gene>
    <name evidence="1" type="primary">81</name>
    <name evidence="1" type="ORF">PBI_CHE12_81</name>
</gene>
<dbReference type="RefSeq" id="YP_655660.1">
    <property type="nucleotide sequence ID" value="NC_008203.1"/>
</dbReference>
<dbReference type="KEGG" id="vg:4156941"/>
<keyword evidence="2" id="KW-1185">Reference proteome</keyword>
<protein>
    <submittedName>
        <fullName evidence="1">Uncharacterized protein</fullName>
    </submittedName>
</protein>
<name>Q1A0D6_9CAUD</name>
<reference evidence="1 2" key="1">
    <citation type="journal article" date="2006" name="PLoS Genet.">
        <title>Exploring the mycobacteriophage metaproteome: phage genomics as an educational platform.</title>
        <authorList>
            <person name="Hatfull G.F."/>
            <person name="Pedulla M.L."/>
            <person name="Jacobs-Sera D."/>
            <person name="Cichon P.M."/>
            <person name="Foley A."/>
            <person name="Ford M.E."/>
            <person name="Gonda R.M."/>
            <person name="Houtz J.M."/>
            <person name="Hryckowian A.J."/>
            <person name="Kelchner V.A."/>
            <person name="Namburi S."/>
            <person name="Pajcini K.V."/>
            <person name="Popovich M.G."/>
            <person name="Schleicher D.T."/>
            <person name="Simanek B.Z."/>
            <person name="Smith A.L."/>
            <person name="Zdanowicz G.M."/>
            <person name="Kumar V."/>
            <person name="Peebles C.L."/>
            <person name="Jacobs W.R.Jr."/>
            <person name="Lawrence J.G."/>
            <person name="Hendrix R.W."/>
        </authorList>
    </citation>
    <scope>NUCLEOTIDE SEQUENCE [LARGE SCALE GENOMIC DNA]</scope>
</reference>
<accession>Q1A0D6</accession>